<proteinExistence type="predicted"/>
<dbReference type="SUPFAM" id="SSF56112">
    <property type="entry name" value="Protein kinase-like (PK-like)"/>
    <property type="match status" value="1"/>
</dbReference>
<evidence type="ECO:0000313" key="3">
    <source>
        <dbReference type="Proteomes" id="UP000248423"/>
    </source>
</evidence>
<dbReference type="InterPro" id="IPR011009">
    <property type="entry name" value="Kinase-like_dom_sf"/>
</dbReference>
<dbReference type="Gene3D" id="1.10.510.10">
    <property type="entry name" value="Transferase(Phosphotransferase) domain 1"/>
    <property type="match status" value="1"/>
</dbReference>
<feature type="non-terminal residue" evidence="2">
    <location>
        <position position="1"/>
    </location>
</feature>
<dbReference type="PROSITE" id="PS50011">
    <property type="entry name" value="PROTEIN_KINASE_DOM"/>
    <property type="match status" value="1"/>
</dbReference>
<gene>
    <name evidence="2" type="ORF">BO78DRAFT_304145</name>
</gene>
<evidence type="ECO:0000259" key="1">
    <source>
        <dbReference type="PROSITE" id="PS50011"/>
    </source>
</evidence>
<dbReference type="VEuPathDB" id="FungiDB:BO78DRAFT_304145"/>
<protein>
    <recommendedName>
        <fullName evidence="1">Protein kinase domain-containing protein</fullName>
    </recommendedName>
</protein>
<dbReference type="Pfam" id="PF06293">
    <property type="entry name" value="Kdo"/>
    <property type="match status" value="1"/>
</dbReference>
<evidence type="ECO:0000313" key="2">
    <source>
        <dbReference type="EMBL" id="PYI10983.1"/>
    </source>
</evidence>
<dbReference type="Proteomes" id="UP000248423">
    <property type="component" value="Unassembled WGS sequence"/>
</dbReference>
<keyword evidence="3" id="KW-1185">Reference proteome</keyword>
<dbReference type="EMBL" id="KZ826319">
    <property type="protein sequence ID" value="PYI10983.1"/>
    <property type="molecule type" value="Genomic_DNA"/>
</dbReference>
<dbReference type="InterPro" id="IPR000719">
    <property type="entry name" value="Prot_kinase_dom"/>
</dbReference>
<feature type="domain" description="Protein kinase" evidence="1">
    <location>
        <begin position="9"/>
        <end position="223"/>
    </location>
</feature>
<dbReference type="OrthoDB" id="4185642at2759"/>
<accession>A0A319FMT0</accession>
<organism evidence="2 3">
    <name type="scientific">Aspergillus sclerotiicarbonarius (strain CBS 121057 / IBT 28362)</name>
    <dbReference type="NCBI Taxonomy" id="1448318"/>
    <lineage>
        <taxon>Eukaryota</taxon>
        <taxon>Fungi</taxon>
        <taxon>Dikarya</taxon>
        <taxon>Ascomycota</taxon>
        <taxon>Pezizomycotina</taxon>
        <taxon>Eurotiomycetes</taxon>
        <taxon>Eurotiomycetidae</taxon>
        <taxon>Eurotiales</taxon>
        <taxon>Aspergillaceae</taxon>
        <taxon>Aspergillus</taxon>
        <taxon>Aspergillus subgen. Circumdati</taxon>
    </lineage>
</organism>
<sequence length="223" mass="25937">VTPISLLEISFIEEIKNSSFSCVFRVLWHGKECILKVPSPADPPSREINLFRCESTAFIRLQQRGLCNRGYVPGFYGLIEHIKPADYLPYLKDFLGDNPNAILLEYVPDIHPIGLENLSKRRLYKLQSILSEIHDAGSIHGDPYPGNIMVQESSDRALWIDFDRAQTFTPQSMNRRHMNWLEEEAEMMDYFVNALTLDAKNGRIYHTWLCYYEHVSSLFLKHR</sequence>
<dbReference type="AlphaFoldDB" id="A0A319FMT0"/>
<dbReference type="GO" id="GO:0005524">
    <property type="term" value="F:ATP binding"/>
    <property type="evidence" value="ECO:0007669"/>
    <property type="project" value="InterPro"/>
</dbReference>
<reference evidence="2 3" key="1">
    <citation type="submission" date="2018-02" db="EMBL/GenBank/DDBJ databases">
        <title>The genomes of Aspergillus section Nigri reveals drivers in fungal speciation.</title>
        <authorList>
            <consortium name="DOE Joint Genome Institute"/>
            <person name="Vesth T.C."/>
            <person name="Nybo J."/>
            <person name="Theobald S."/>
            <person name="Brandl J."/>
            <person name="Frisvad J.C."/>
            <person name="Nielsen K.F."/>
            <person name="Lyhne E.K."/>
            <person name="Kogle M.E."/>
            <person name="Kuo A."/>
            <person name="Riley R."/>
            <person name="Clum A."/>
            <person name="Nolan M."/>
            <person name="Lipzen A."/>
            <person name="Salamov A."/>
            <person name="Henrissat B."/>
            <person name="Wiebenga A."/>
            <person name="De vries R.P."/>
            <person name="Grigoriev I.V."/>
            <person name="Mortensen U.H."/>
            <person name="Andersen M.R."/>
            <person name="Baker S.E."/>
        </authorList>
    </citation>
    <scope>NUCLEOTIDE SEQUENCE [LARGE SCALE GENOMIC DNA]</scope>
    <source>
        <strain evidence="2 3">CBS 121057</strain>
    </source>
</reference>
<dbReference type="STRING" id="1448318.A0A319FMT0"/>
<dbReference type="GO" id="GO:0004672">
    <property type="term" value="F:protein kinase activity"/>
    <property type="evidence" value="ECO:0007669"/>
    <property type="project" value="InterPro"/>
</dbReference>
<name>A0A319FMT0_ASPSB</name>